<evidence type="ECO:0000259" key="2">
    <source>
        <dbReference type="Pfam" id="PF26059"/>
    </source>
</evidence>
<dbReference type="EMBL" id="CP023778">
    <property type="protein sequence ID" value="ATL71132.1"/>
    <property type="molecule type" value="Genomic_DNA"/>
</dbReference>
<organism evidence="3 4">
    <name type="scientific">Nocardia terpenica</name>
    <dbReference type="NCBI Taxonomy" id="455432"/>
    <lineage>
        <taxon>Bacteria</taxon>
        <taxon>Bacillati</taxon>
        <taxon>Actinomycetota</taxon>
        <taxon>Actinomycetes</taxon>
        <taxon>Mycobacteriales</taxon>
        <taxon>Nocardiaceae</taxon>
        <taxon>Nocardia</taxon>
    </lineage>
</organism>
<accession>A0A291RV64</accession>
<evidence type="ECO:0000313" key="3">
    <source>
        <dbReference type="EMBL" id="ATL71132.1"/>
    </source>
</evidence>
<name>A0A291RV64_9NOCA</name>
<dbReference type="KEGG" id="ntp:CRH09_38130"/>
<dbReference type="Proteomes" id="UP000221961">
    <property type="component" value="Chromosome"/>
</dbReference>
<dbReference type="InterPro" id="IPR058333">
    <property type="entry name" value="DUF8020"/>
</dbReference>
<dbReference type="Pfam" id="PF26059">
    <property type="entry name" value="DUF8020"/>
    <property type="match status" value="1"/>
</dbReference>
<evidence type="ECO:0000313" key="4">
    <source>
        <dbReference type="Proteomes" id="UP000221961"/>
    </source>
</evidence>
<gene>
    <name evidence="3" type="ORF">CRH09_38130</name>
</gene>
<dbReference type="AlphaFoldDB" id="A0A291RV64"/>
<evidence type="ECO:0000256" key="1">
    <source>
        <dbReference type="SAM" id="MobiDB-lite"/>
    </source>
</evidence>
<proteinExistence type="predicted"/>
<feature type="compositionally biased region" description="Low complexity" evidence="1">
    <location>
        <begin position="245"/>
        <end position="271"/>
    </location>
</feature>
<protein>
    <recommendedName>
        <fullName evidence="2">DUF8020 domain-containing protein</fullName>
    </recommendedName>
</protein>
<feature type="region of interest" description="Disordered" evidence="1">
    <location>
        <begin position="243"/>
        <end position="271"/>
    </location>
</feature>
<feature type="domain" description="DUF8020" evidence="2">
    <location>
        <begin position="26"/>
        <end position="106"/>
    </location>
</feature>
<sequence>MVIGAMTIGLGTAHADPAPAPAQPSIDYAAKLVDKTVVTKLKGGTFELAEKPGAPGEDAQQVVNVKDPAGNIAMEMPLDFRFAGVKIPVKSDVKEDGTVLEITPDKPADVVINGAQQVAARPMVPAEELQRAEDVKKQADADAKTQAAAPVAKAQPIASATENQRAMGDFTTKFGLATAVGGFVGTAIGAAIGCVVTLPLACIPGLLTGAGVGGIIGTVVAGGPTLVAAGVDLVNTLQAPDGTTQWADPAQQAAAKQQAAAAQQPVAAPQN</sequence>
<reference evidence="3 4" key="1">
    <citation type="submission" date="2017-10" db="EMBL/GenBank/DDBJ databases">
        <title>Comparative genomics between pathogenic Norcardia.</title>
        <authorList>
            <person name="Zeng L."/>
        </authorList>
    </citation>
    <scope>NUCLEOTIDE SEQUENCE [LARGE SCALE GENOMIC DNA]</scope>
    <source>
        <strain evidence="3 4">NC_YFY_NT001</strain>
    </source>
</reference>